<dbReference type="EMBL" id="BKCJ011252461">
    <property type="protein sequence ID" value="GFD10465.1"/>
    <property type="molecule type" value="Genomic_DNA"/>
</dbReference>
<organism evidence="1">
    <name type="scientific">Tanacetum cinerariifolium</name>
    <name type="common">Dalmatian daisy</name>
    <name type="synonym">Chrysanthemum cinerariifolium</name>
    <dbReference type="NCBI Taxonomy" id="118510"/>
    <lineage>
        <taxon>Eukaryota</taxon>
        <taxon>Viridiplantae</taxon>
        <taxon>Streptophyta</taxon>
        <taxon>Embryophyta</taxon>
        <taxon>Tracheophyta</taxon>
        <taxon>Spermatophyta</taxon>
        <taxon>Magnoliopsida</taxon>
        <taxon>eudicotyledons</taxon>
        <taxon>Gunneridae</taxon>
        <taxon>Pentapetalae</taxon>
        <taxon>asterids</taxon>
        <taxon>campanulids</taxon>
        <taxon>Asterales</taxon>
        <taxon>Asteraceae</taxon>
        <taxon>Asteroideae</taxon>
        <taxon>Anthemideae</taxon>
        <taxon>Anthemidinae</taxon>
        <taxon>Tanacetum</taxon>
    </lineage>
</organism>
<protein>
    <submittedName>
        <fullName evidence="1">Retrotransposon protein, putative, Ty1-copia subclass</fullName>
    </submittedName>
</protein>
<proteinExistence type="predicted"/>
<feature type="non-terminal residue" evidence="1">
    <location>
        <position position="72"/>
    </location>
</feature>
<comment type="caution">
    <text evidence="1">The sequence shown here is derived from an EMBL/GenBank/DDBJ whole genome shotgun (WGS) entry which is preliminary data.</text>
</comment>
<accession>A0A699TIH6</accession>
<gene>
    <name evidence="1" type="ORF">Tci_882434</name>
</gene>
<dbReference type="AlphaFoldDB" id="A0A699TIH6"/>
<feature type="non-terminal residue" evidence="1">
    <location>
        <position position="1"/>
    </location>
</feature>
<name>A0A699TIH6_TANCI</name>
<evidence type="ECO:0000313" key="1">
    <source>
        <dbReference type="EMBL" id="GFD10465.1"/>
    </source>
</evidence>
<sequence>VESLELATYREAITSKDSDMWIAAMGKVLESLDKNKTWELVQLAERRKVVGSAKDMEEVKMLKILLNTEFDM</sequence>
<reference evidence="1" key="1">
    <citation type="journal article" date="2019" name="Sci. Rep.">
        <title>Draft genome of Tanacetum cinerariifolium, the natural source of mosquito coil.</title>
        <authorList>
            <person name="Yamashiro T."/>
            <person name="Shiraishi A."/>
            <person name="Satake H."/>
            <person name="Nakayama K."/>
        </authorList>
    </citation>
    <scope>NUCLEOTIDE SEQUENCE</scope>
</reference>